<evidence type="ECO:0000313" key="3">
    <source>
        <dbReference type="Proteomes" id="UP000027265"/>
    </source>
</evidence>
<protein>
    <submittedName>
        <fullName evidence="2">Uncharacterized protein</fullName>
    </submittedName>
</protein>
<evidence type="ECO:0000313" key="2">
    <source>
        <dbReference type="EMBL" id="KDQ50355.1"/>
    </source>
</evidence>
<dbReference type="AlphaFoldDB" id="A0A067P949"/>
<dbReference type="HOGENOM" id="CLU_124000_0_0_1"/>
<name>A0A067P949_9AGAM</name>
<evidence type="ECO:0000256" key="1">
    <source>
        <dbReference type="SAM" id="MobiDB-lite"/>
    </source>
</evidence>
<organism evidence="2 3">
    <name type="scientific">Jaapia argillacea MUCL 33604</name>
    <dbReference type="NCBI Taxonomy" id="933084"/>
    <lineage>
        <taxon>Eukaryota</taxon>
        <taxon>Fungi</taxon>
        <taxon>Dikarya</taxon>
        <taxon>Basidiomycota</taxon>
        <taxon>Agaricomycotina</taxon>
        <taxon>Agaricomycetes</taxon>
        <taxon>Agaricomycetidae</taxon>
        <taxon>Jaapiales</taxon>
        <taxon>Jaapiaceae</taxon>
        <taxon>Jaapia</taxon>
    </lineage>
</organism>
<sequence>MILSKITKTEISYGPFKQPILEPSRPFPLLVPSKPLPSSTLYPIPFVPFVPPNLVSQLQWRGGSRVQRISTSPRRARDSGERVESVEEGVERSCVEDRWQGERGGWESEEERESGIVSRLTRRETS</sequence>
<feature type="non-terminal residue" evidence="2">
    <location>
        <position position="126"/>
    </location>
</feature>
<dbReference type="EMBL" id="KL197761">
    <property type="protein sequence ID" value="KDQ50355.1"/>
    <property type="molecule type" value="Genomic_DNA"/>
</dbReference>
<reference evidence="3" key="1">
    <citation type="journal article" date="2014" name="Proc. Natl. Acad. Sci. U.S.A.">
        <title>Extensive sampling of basidiomycete genomes demonstrates inadequacy of the white-rot/brown-rot paradigm for wood decay fungi.</title>
        <authorList>
            <person name="Riley R."/>
            <person name="Salamov A.A."/>
            <person name="Brown D.W."/>
            <person name="Nagy L.G."/>
            <person name="Floudas D."/>
            <person name="Held B.W."/>
            <person name="Levasseur A."/>
            <person name="Lombard V."/>
            <person name="Morin E."/>
            <person name="Otillar R."/>
            <person name="Lindquist E.A."/>
            <person name="Sun H."/>
            <person name="LaButti K.M."/>
            <person name="Schmutz J."/>
            <person name="Jabbour D."/>
            <person name="Luo H."/>
            <person name="Baker S.E."/>
            <person name="Pisabarro A.G."/>
            <person name="Walton J.D."/>
            <person name="Blanchette R.A."/>
            <person name="Henrissat B."/>
            <person name="Martin F."/>
            <person name="Cullen D."/>
            <person name="Hibbett D.S."/>
            <person name="Grigoriev I.V."/>
        </authorList>
    </citation>
    <scope>NUCLEOTIDE SEQUENCE [LARGE SCALE GENOMIC DNA]</scope>
    <source>
        <strain evidence="3">MUCL 33604</strain>
    </source>
</reference>
<proteinExistence type="predicted"/>
<dbReference type="Proteomes" id="UP000027265">
    <property type="component" value="Unassembled WGS sequence"/>
</dbReference>
<accession>A0A067P949</accession>
<feature type="region of interest" description="Disordered" evidence="1">
    <location>
        <begin position="99"/>
        <end position="126"/>
    </location>
</feature>
<keyword evidence="3" id="KW-1185">Reference proteome</keyword>
<gene>
    <name evidence="2" type="ORF">JAAARDRAFT_586290</name>
</gene>
<dbReference type="InParanoid" id="A0A067P949"/>